<dbReference type="EMBL" id="KY073323">
    <property type="protein sequence ID" value="ATG84347.1"/>
    <property type="molecule type" value="Genomic_RNA"/>
</dbReference>
<keyword evidence="1" id="KW-0812">Transmembrane</keyword>
<evidence type="ECO:0000313" key="2">
    <source>
        <dbReference type="EMBL" id="ATG84347.1"/>
    </source>
</evidence>
<keyword evidence="1" id="KW-0472">Membrane</keyword>
<proteinExistence type="predicted"/>
<accession>A0A2R2Y3L7</accession>
<sequence>MRDLQSPIRVAVHYCLAKSDVCDSWDVFIGVSLIIMFVSYYFYAVFTLCTNRKSIMER</sequence>
<organism evidence="2">
    <name type="scientific">Grapevine leafroll-associated virus 3</name>
    <dbReference type="NCBI Taxonomy" id="55951"/>
    <lineage>
        <taxon>Viruses</taxon>
        <taxon>Riboviria</taxon>
        <taxon>Orthornavirae</taxon>
        <taxon>Kitrinoviricota</taxon>
        <taxon>Alsuviricetes</taxon>
        <taxon>Martellivirales</taxon>
        <taxon>Closteroviridae</taxon>
        <taxon>Ampelovirus</taxon>
        <taxon>Ampelovirus trivitis</taxon>
    </lineage>
</organism>
<protein>
    <submittedName>
        <fullName evidence="2">7 kDa protein</fullName>
    </submittedName>
</protein>
<gene>
    <name evidence="2" type="primary">ORF12</name>
</gene>
<reference evidence="2" key="1">
    <citation type="submission" date="2016-10" db="EMBL/GenBank/DDBJ databases">
        <title>Deep sequencing analysis of viruses infecting grapevines: Discovery of two new groups of novel genetic variants of grapevine leafroll-associated virus 3.</title>
        <authorList>
            <person name="Xiao H."/>
            <person name="Meng B."/>
        </authorList>
    </citation>
    <scope>NUCLEOTIDE SEQUENCE</scope>
    <source>
        <strain evidence="2">8415A</strain>
    </source>
</reference>
<keyword evidence="1" id="KW-1133">Transmembrane helix</keyword>
<name>A0A2R2Y3L7_9CLOS</name>
<feature type="transmembrane region" description="Helical" evidence="1">
    <location>
        <begin position="27"/>
        <end position="49"/>
    </location>
</feature>
<evidence type="ECO:0000256" key="1">
    <source>
        <dbReference type="SAM" id="Phobius"/>
    </source>
</evidence>